<sequence length="588" mass="64707">MASDTIATALQAEDHELGKVERLRQRTLGNVRLRHHETNEIILVPTPSSDPNDPLNWPQWYKKCIAVLICLAMLWCNFLAAGPTVAIVETTLSFFPDATPTSDPAQFNKNISKVSYFFTTTALLQGLGNFFWVPFANKYGRRPAYVFSYTLYLGCAIWAIFDRSFGGFLAARILMGLGAGAAETIAPVTISDVFFLHERGAIMALYTSFLSVGVAFGIVISGLITINHSWGVIYEVAAAFIGLMLVLAFFAFPETAYRREERLIEEAQAREQQHHTTAAAEAAATETHSQHAHDPTASSSEKTPTEENAFDTDVEQPSTRVVSPSSLPHHRTPYLQRLRLFSGTYTSEPLYKIFLRPLGLICLPPVLWSALVQSVTVGFVVAVTSNVDTAFEATYGFASWQVGLCFISAVIGSIIGVPAGGILGDRVADYFTRRNGGIREPEMRLPAMIPSLLSTPLALVLYGVGVQKKLHWICPTIGLGLLMNFSIVQGTNICLVYVIDAYRPVAGEITLAVMGFKSLFGFLLSFYTNPWVDEAGYADAYGAMAGIAAAIIILWVPLYIWGRGIRHVTWKWPIISSIHWDDDREVGE</sequence>
<feature type="transmembrane region" description="Helical" evidence="6">
    <location>
        <begin position="65"/>
        <end position="88"/>
    </location>
</feature>
<dbReference type="OrthoDB" id="2585655at2759"/>
<comment type="subcellular location">
    <subcellularLocation>
        <location evidence="1">Membrane</location>
        <topology evidence="1">Multi-pass membrane protein</topology>
    </subcellularLocation>
</comment>
<dbReference type="Gene3D" id="1.20.1250.20">
    <property type="entry name" value="MFS general substrate transporter like domains"/>
    <property type="match status" value="1"/>
</dbReference>
<feature type="transmembrane region" description="Helical" evidence="6">
    <location>
        <begin position="232"/>
        <end position="252"/>
    </location>
</feature>
<comment type="caution">
    <text evidence="8">The sequence shown here is derived from an EMBL/GenBank/DDBJ whole genome shotgun (WGS) entry which is preliminary data.</text>
</comment>
<feature type="transmembrane region" description="Helical" evidence="6">
    <location>
        <begin position="358"/>
        <end position="380"/>
    </location>
</feature>
<feature type="transmembrane region" description="Helical" evidence="6">
    <location>
        <begin position="173"/>
        <end position="196"/>
    </location>
</feature>
<dbReference type="EMBL" id="MU032350">
    <property type="protein sequence ID" value="KAF3762362.1"/>
    <property type="molecule type" value="Genomic_DNA"/>
</dbReference>
<dbReference type="GO" id="GO:0005886">
    <property type="term" value="C:plasma membrane"/>
    <property type="evidence" value="ECO:0007669"/>
    <property type="project" value="TreeGrafter"/>
</dbReference>
<dbReference type="AlphaFoldDB" id="A0A9P5CLL6"/>
<dbReference type="Pfam" id="PF07690">
    <property type="entry name" value="MFS_1"/>
    <property type="match status" value="1"/>
</dbReference>
<protein>
    <submittedName>
        <fullName evidence="8">MFS general substrate transporter</fullName>
    </submittedName>
</protein>
<evidence type="ECO:0000313" key="8">
    <source>
        <dbReference type="EMBL" id="KAF3762362.1"/>
    </source>
</evidence>
<keyword evidence="2 6" id="KW-0812">Transmembrane</keyword>
<feature type="region of interest" description="Disordered" evidence="5">
    <location>
        <begin position="268"/>
        <end position="327"/>
    </location>
</feature>
<evidence type="ECO:0000256" key="2">
    <source>
        <dbReference type="ARBA" id="ARBA00022692"/>
    </source>
</evidence>
<accession>A0A9P5CLL6</accession>
<dbReference type="RefSeq" id="XP_040773341.1">
    <property type="nucleotide sequence ID" value="XM_040920778.1"/>
</dbReference>
<feature type="transmembrane region" description="Helical" evidence="6">
    <location>
        <begin position="477"/>
        <end position="499"/>
    </location>
</feature>
<dbReference type="GeneID" id="63837907"/>
<reference evidence="8" key="1">
    <citation type="journal article" date="2020" name="Phytopathology">
        <title>Genome sequence of the chestnut blight fungus Cryphonectria parasitica EP155: A fundamental resource for an archetypical invasive plant pathogen.</title>
        <authorList>
            <person name="Crouch J.A."/>
            <person name="Dawe A."/>
            <person name="Aerts A."/>
            <person name="Barry K."/>
            <person name="Churchill A.C.L."/>
            <person name="Grimwood J."/>
            <person name="Hillman B."/>
            <person name="Milgroom M.G."/>
            <person name="Pangilinan J."/>
            <person name="Smith M."/>
            <person name="Salamov A."/>
            <person name="Schmutz J."/>
            <person name="Yadav J."/>
            <person name="Grigoriev I.V."/>
            <person name="Nuss D."/>
        </authorList>
    </citation>
    <scope>NUCLEOTIDE SEQUENCE</scope>
    <source>
        <strain evidence="8">EP155</strain>
    </source>
</reference>
<feature type="domain" description="Major facilitator superfamily (MFS) profile" evidence="7">
    <location>
        <begin position="70"/>
        <end position="566"/>
    </location>
</feature>
<evidence type="ECO:0000256" key="4">
    <source>
        <dbReference type="ARBA" id="ARBA00023136"/>
    </source>
</evidence>
<dbReference type="InterPro" id="IPR020846">
    <property type="entry name" value="MFS_dom"/>
</dbReference>
<dbReference type="InterPro" id="IPR036259">
    <property type="entry name" value="MFS_trans_sf"/>
</dbReference>
<dbReference type="PROSITE" id="PS50850">
    <property type="entry name" value="MFS"/>
    <property type="match status" value="1"/>
</dbReference>
<proteinExistence type="predicted"/>
<evidence type="ECO:0000256" key="3">
    <source>
        <dbReference type="ARBA" id="ARBA00022989"/>
    </source>
</evidence>
<feature type="transmembrane region" description="Helical" evidence="6">
    <location>
        <begin position="114"/>
        <end position="132"/>
    </location>
</feature>
<dbReference type="GO" id="GO:0022857">
    <property type="term" value="F:transmembrane transporter activity"/>
    <property type="evidence" value="ECO:0007669"/>
    <property type="project" value="InterPro"/>
</dbReference>
<feature type="transmembrane region" description="Helical" evidence="6">
    <location>
        <begin position="203"/>
        <end position="226"/>
    </location>
</feature>
<dbReference type="InterPro" id="IPR011701">
    <property type="entry name" value="MFS"/>
</dbReference>
<feature type="transmembrane region" description="Helical" evidence="6">
    <location>
        <begin position="511"/>
        <end position="528"/>
    </location>
</feature>
<evidence type="ECO:0000259" key="7">
    <source>
        <dbReference type="PROSITE" id="PS50850"/>
    </source>
</evidence>
<name>A0A9P5CLL6_CRYP1</name>
<dbReference type="SUPFAM" id="SSF103473">
    <property type="entry name" value="MFS general substrate transporter"/>
    <property type="match status" value="1"/>
</dbReference>
<dbReference type="PANTHER" id="PTHR23502">
    <property type="entry name" value="MAJOR FACILITATOR SUPERFAMILY"/>
    <property type="match status" value="1"/>
</dbReference>
<gene>
    <name evidence="8" type="ORF">M406DRAFT_332746</name>
</gene>
<feature type="compositionally biased region" description="Polar residues" evidence="5">
    <location>
        <begin position="315"/>
        <end position="326"/>
    </location>
</feature>
<evidence type="ECO:0000256" key="1">
    <source>
        <dbReference type="ARBA" id="ARBA00004141"/>
    </source>
</evidence>
<evidence type="ECO:0000313" key="9">
    <source>
        <dbReference type="Proteomes" id="UP000803844"/>
    </source>
</evidence>
<feature type="transmembrane region" description="Helical" evidence="6">
    <location>
        <begin position="540"/>
        <end position="561"/>
    </location>
</feature>
<dbReference type="PANTHER" id="PTHR23502:SF34">
    <property type="entry name" value="PROTEIN HOL1"/>
    <property type="match status" value="1"/>
</dbReference>
<evidence type="ECO:0000256" key="6">
    <source>
        <dbReference type="SAM" id="Phobius"/>
    </source>
</evidence>
<feature type="transmembrane region" description="Helical" evidence="6">
    <location>
        <begin position="400"/>
        <end position="424"/>
    </location>
</feature>
<keyword evidence="9" id="KW-1185">Reference proteome</keyword>
<organism evidence="8 9">
    <name type="scientific">Cryphonectria parasitica (strain ATCC 38755 / EP155)</name>
    <dbReference type="NCBI Taxonomy" id="660469"/>
    <lineage>
        <taxon>Eukaryota</taxon>
        <taxon>Fungi</taxon>
        <taxon>Dikarya</taxon>
        <taxon>Ascomycota</taxon>
        <taxon>Pezizomycotina</taxon>
        <taxon>Sordariomycetes</taxon>
        <taxon>Sordariomycetidae</taxon>
        <taxon>Diaporthales</taxon>
        <taxon>Cryphonectriaceae</taxon>
        <taxon>Cryphonectria-Endothia species complex</taxon>
        <taxon>Cryphonectria</taxon>
    </lineage>
</organism>
<keyword evidence="3 6" id="KW-1133">Transmembrane helix</keyword>
<feature type="compositionally biased region" description="Low complexity" evidence="5">
    <location>
        <begin position="275"/>
        <end position="287"/>
    </location>
</feature>
<keyword evidence="4 6" id="KW-0472">Membrane</keyword>
<evidence type="ECO:0000256" key="5">
    <source>
        <dbReference type="SAM" id="MobiDB-lite"/>
    </source>
</evidence>
<dbReference type="Proteomes" id="UP000803844">
    <property type="component" value="Unassembled WGS sequence"/>
</dbReference>
<feature type="transmembrane region" description="Helical" evidence="6">
    <location>
        <begin position="445"/>
        <end position="465"/>
    </location>
</feature>
<feature type="transmembrane region" description="Helical" evidence="6">
    <location>
        <begin position="144"/>
        <end position="161"/>
    </location>
</feature>